<evidence type="ECO:0000313" key="1">
    <source>
        <dbReference type="EMBL" id="KAK5081995.1"/>
    </source>
</evidence>
<evidence type="ECO:0000313" key="2">
    <source>
        <dbReference type="Proteomes" id="UP001309876"/>
    </source>
</evidence>
<dbReference type="AlphaFoldDB" id="A0AAN7Y4F6"/>
<sequence>MPTTLTATRSQAFKGNLLIKDLFISNPFEADPTSSYNATTSVIVIDEDHLDETPKRCQIEWKAGVSTPDSAQHQCENNTLRVWFPKNTFRGVGNFQLQLAHTTIDTEQVKPPLV</sequence>
<proteinExistence type="predicted"/>
<keyword evidence="2" id="KW-1185">Reference proteome</keyword>
<reference evidence="1 2" key="1">
    <citation type="submission" date="2023-08" db="EMBL/GenBank/DDBJ databases">
        <title>Black Yeasts Isolated from many extreme environments.</title>
        <authorList>
            <person name="Coleine C."/>
            <person name="Stajich J.E."/>
            <person name="Selbmann L."/>
        </authorList>
    </citation>
    <scope>NUCLEOTIDE SEQUENCE [LARGE SCALE GENOMIC DNA]</scope>
    <source>
        <strain evidence="1 2">CCFEE 5910</strain>
    </source>
</reference>
<gene>
    <name evidence="1" type="ORF">LTR05_007137</name>
</gene>
<organism evidence="1 2">
    <name type="scientific">Lithohypha guttulata</name>
    <dbReference type="NCBI Taxonomy" id="1690604"/>
    <lineage>
        <taxon>Eukaryota</taxon>
        <taxon>Fungi</taxon>
        <taxon>Dikarya</taxon>
        <taxon>Ascomycota</taxon>
        <taxon>Pezizomycotina</taxon>
        <taxon>Eurotiomycetes</taxon>
        <taxon>Chaetothyriomycetidae</taxon>
        <taxon>Chaetothyriales</taxon>
        <taxon>Trichomeriaceae</taxon>
        <taxon>Lithohypha</taxon>
    </lineage>
</organism>
<accession>A0AAN7Y4F6</accession>
<comment type="caution">
    <text evidence="1">The sequence shown here is derived from an EMBL/GenBank/DDBJ whole genome shotgun (WGS) entry which is preliminary data.</text>
</comment>
<protein>
    <submittedName>
        <fullName evidence="1">Uncharacterized protein</fullName>
    </submittedName>
</protein>
<dbReference type="EMBL" id="JAVRRJ010000008">
    <property type="protein sequence ID" value="KAK5081995.1"/>
    <property type="molecule type" value="Genomic_DNA"/>
</dbReference>
<dbReference type="Proteomes" id="UP001309876">
    <property type="component" value="Unassembled WGS sequence"/>
</dbReference>
<name>A0AAN7Y4F6_9EURO</name>